<dbReference type="CDD" id="cd04301">
    <property type="entry name" value="NAT_SF"/>
    <property type="match status" value="1"/>
</dbReference>
<keyword evidence="1" id="KW-0808">Transferase</keyword>
<reference evidence="4" key="1">
    <citation type="submission" date="2024-07" db="EMBL/GenBank/DDBJ databases">
        <title>Complete genome sequence of Prevotella sp. YM-2024 GTC17253.</title>
        <authorList>
            <person name="Hayashi M."/>
            <person name="Muto Y."/>
            <person name="Tanaka K."/>
            <person name="Niwa H."/>
        </authorList>
    </citation>
    <scope>NUCLEOTIDE SEQUENCE</scope>
    <source>
        <strain evidence="4">GTC17253</strain>
    </source>
</reference>
<dbReference type="PROSITE" id="PS51186">
    <property type="entry name" value="GNAT"/>
    <property type="match status" value="1"/>
</dbReference>
<evidence type="ECO:0000313" key="4">
    <source>
        <dbReference type="EMBL" id="BFO70094.1"/>
    </source>
</evidence>
<protein>
    <recommendedName>
        <fullName evidence="3">N-acetyltransferase domain-containing protein</fullName>
    </recommendedName>
</protein>
<dbReference type="InterPro" id="IPR050680">
    <property type="entry name" value="YpeA/RimI_acetyltransf"/>
</dbReference>
<accession>A0AB33IMK8</accession>
<feature type="domain" description="N-acetyltransferase" evidence="3">
    <location>
        <begin position="4"/>
        <end position="195"/>
    </location>
</feature>
<name>A0AB33IMK8_9BACT</name>
<dbReference type="InterPro" id="IPR016181">
    <property type="entry name" value="Acyl_CoA_acyltransferase"/>
</dbReference>
<dbReference type="Pfam" id="PF00583">
    <property type="entry name" value="Acetyltransf_1"/>
    <property type="match status" value="1"/>
</dbReference>
<dbReference type="PANTHER" id="PTHR43420">
    <property type="entry name" value="ACETYLTRANSFERASE"/>
    <property type="match status" value="1"/>
</dbReference>
<dbReference type="EMBL" id="AP035785">
    <property type="protein sequence ID" value="BFO70094.1"/>
    <property type="molecule type" value="Genomic_DNA"/>
</dbReference>
<dbReference type="InterPro" id="IPR000182">
    <property type="entry name" value="GNAT_dom"/>
</dbReference>
<evidence type="ECO:0000259" key="3">
    <source>
        <dbReference type="PROSITE" id="PS51186"/>
    </source>
</evidence>
<gene>
    <name evidence="4" type="ORF">GTC17253_00600</name>
</gene>
<proteinExistence type="predicted"/>
<dbReference type="Gene3D" id="3.40.630.30">
    <property type="match status" value="1"/>
</dbReference>
<dbReference type="GO" id="GO:0016747">
    <property type="term" value="F:acyltransferase activity, transferring groups other than amino-acyl groups"/>
    <property type="evidence" value="ECO:0007669"/>
    <property type="project" value="InterPro"/>
</dbReference>
<evidence type="ECO:0000256" key="1">
    <source>
        <dbReference type="ARBA" id="ARBA00022679"/>
    </source>
</evidence>
<dbReference type="SUPFAM" id="SSF55729">
    <property type="entry name" value="Acyl-CoA N-acyltransferases (Nat)"/>
    <property type="match status" value="1"/>
</dbReference>
<dbReference type="AlphaFoldDB" id="A0AB33IMK8"/>
<keyword evidence="2" id="KW-0012">Acyltransferase</keyword>
<sequence>METIQIHQASPDMASQIAPLIMEAMNAECCQYFAGPSHTLADFQEMMVSLILRDDSQYSYRNALVATTAENRVVGVCITYDGALLHSLREAFVNAAKETFGRDFSHMDDETQAGELYIDSLCVTPSHRGQGIATQLLKATINRAAHLHLPVVGLLVDKGNPHAEHLYRRVGFQYANDSAWGGHQMRHLIYRLSPEEQPEI</sequence>
<evidence type="ECO:0000256" key="2">
    <source>
        <dbReference type="ARBA" id="ARBA00023315"/>
    </source>
</evidence>
<organism evidence="4">
    <name type="scientific">Prevotella sp. GTC17253</name>
    <dbReference type="NCBI Taxonomy" id="3236793"/>
    <lineage>
        <taxon>Bacteria</taxon>
        <taxon>Pseudomonadati</taxon>
        <taxon>Bacteroidota</taxon>
        <taxon>Bacteroidia</taxon>
        <taxon>Bacteroidales</taxon>
        <taxon>Prevotellaceae</taxon>
        <taxon>Prevotella</taxon>
    </lineage>
</organism>